<dbReference type="Pfam" id="PF01968">
    <property type="entry name" value="Hydantoinase_A"/>
    <property type="match status" value="1"/>
</dbReference>
<evidence type="ECO:0000313" key="2">
    <source>
        <dbReference type="EMBL" id="KKN58966.1"/>
    </source>
</evidence>
<evidence type="ECO:0000259" key="1">
    <source>
        <dbReference type="Pfam" id="PF01968"/>
    </source>
</evidence>
<dbReference type="InterPro" id="IPR043129">
    <property type="entry name" value="ATPase_NBD"/>
</dbReference>
<name>A0A0F9UCI4_9ZZZZ</name>
<feature type="domain" description="Hydantoinase A/oxoprolinase" evidence="1">
    <location>
        <begin position="71"/>
        <end position="329"/>
    </location>
</feature>
<gene>
    <name evidence="2" type="ORF">LCGC14_0546970</name>
</gene>
<organism evidence="2">
    <name type="scientific">marine sediment metagenome</name>
    <dbReference type="NCBI Taxonomy" id="412755"/>
    <lineage>
        <taxon>unclassified sequences</taxon>
        <taxon>metagenomes</taxon>
        <taxon>ecological metagenomes</taxon>
    </lineage>
</organism>
<dbReference type="InterPro" id="IPR002756">
    <property type="entry name" value="MfnF"/>
</dbReference>
<dbReference type="SUPFAM" id="SSF53067">
    <property type="entry name" value="Actin-like ATPase domain"/>
    <property type="match status" value="1"/>
</dbReference>
<dbReference type="Gene3D" id="3.30.420.40">
    <property type="match status" value="1"/>
</dbReference>
<sequence>MIIVGLDIGGANTKAALIEFEGQQIKKSSSHIEYFPFWEKTITDFPEMLKRVVSNLQEHHIFFFDDIDFIATSITAELSDAFQTKKEGIQTILKALTEVFNNEKMRFISTDCKFLNFTEAQNDFLSISATNWVSTALFLGSYLPKCILIDGGSTTVDIIPIFNSLPVAKGKTDVQRLINHELIYTGGLRATIPSVTHYVPYKGKKVRISFEKFALISDVHRILNNITESEYINETADKRSKSLNNCYARLSRVICMDINTISIENLNEIARFVYDKQLKIIKHEIKLFMNDLIQRFPQFLKDPMFVITGLSADFLIRRSLEELGYNNISSFKKITQIPDNTSSSAFAVAGALYLQL</sequence>
<dbReference type="InterPro" id="IPR002821">
    <property type="entry name" value="Hydantoinase_A"/>
</dbReference>
<accession>A0A0F9UCI4</accession>
<reference evidence="2" key="1">
    <citation type="journal article" date="2015" name="Nature">
        <title>Complex archaea that bridge the gap between prokaryotes and eukaryotes.</title>
        <authorList>
            <person name="Spang A."/>
            <person name="Saw J.H."/>
            <person name="Jorgensen S.L."/>
            <person name="Zaremba-Niedzwiedzka K."/>
            <person name="Martijn J."/>
            <person name="Lind A.E."/>
            <person name="van Eijk R."/>
            <person name="Schleper C."/>
            <person name="Guy L."/>
            <person name="Ettema T.J."/>
        </authorList>
    </citation>
    <scope>NUCLEOTIDE SEQUENCE</scope>
</reference>
<comment type="caution">
    <text evidence="2">The sequence shown here is derived from an EMBL/GenBank/DDBJ whole genome shotgun (WGS) entry which is preliminary data.</text>
</comment>
<dbReference type="GO" id="GO:0016787">
    <property type="term" value="F:hydrolase activity"/>
    <property type="evidence" value="ECO:0007669"/>
    <property type="project" value="InterPro"/>
</dbReference>
<dbReference type="AlphaFoldDB" id="A0A0F9UCI4"/>
<dbReference type="EMBL" id="LAZR01000744">
    <property type="protein sequence ID" value="KKN58966.1"/>
    <property type="molecule type" value="Genomic_DNA"/>
</dbReference>
<dbReference type="NCBIfam" id="TIGR03123">
    <property type="entry name" value="one_C_unchar_1"/>
    <property type="match status" value="1"/>
</dbReference>
<dbReference type="Gene3D" id="3.30.420.190">
    <property type="entry name" value="conserved archaeal protein q6m145"/>
    <property type="match status" value="1"/>
</dbReference>
<protein>
    <recommendedName>
        <fullName evidence="1">Hydantoinase A/oxoprolinase domain-containing protein</fullName>
    </recommendedName>
</protein>
<proteinExistence type="predicted"/>